<evidence type="ECO:0000256" key="6">
    <source>
        <dbReference type="SAM" id="Phobius"/>
    </source>
</evidence>
<feature type="domain" description="EamA" evidence="7">
    <location>
        <begin position="328"/>
        <end position="482"/>
    </location>
</feature>
<dbReference type="Pfam" id="PF00892">
    <property type="entry name" value="EamA"/>
    <property type="match status" value="2"/>
</dbReference>
<keyword evidence="3 6" id="KW-0812">Transmembrane</keyword>
<comment type="caution">
    <text evidence="8">The sequence shown here is derived from an EMBL/GenBank/DDBJ whole genome shotgun (WGS) entry which is preliminary data.</text>
</comment>
<evidence type="ECO:0000313" key="8">
    <source>
        <dbReference type="EMBL" id="KAK1747411.1"/>
    </source>
</evidence>
<dbReference type="InterPro" id="IPR037185">
    <property type="entry name" value="EmrE-like"/>
</dbReference>
<sequence length="506" mass="54511">MTPNTDISIGLYARQTTAFAPSSPNLHYAEQGLCHRRKNNHPTDETLHHGILLPLLASPTAYCRKNTLLNSHERVEVELVVDTLDVLTDDEKHADGATTTSLPIETNSSTDFTVLGIPLRSIILLNVVAIIWGTQHSVIKTVVDDSVIGGNGLGFTSWAEHVFGARWEQLLSTLQSSTTSTNDTGGNNAGAAAYFTLARFSLAALLAARYTPGLFVEDDEDDNNALVQSQSTTLEEQTKDINLAWKYGAELGIYMFLGYGFQAIGLQTTTASRSGFLLYLNVKLVPFFAFLLFGKTIQRSTWVSALVAFAGTALLALDNASDASFTVGDLWSIAAAAASALFILRMEAASKAVQKSSELNAANLWTVAFLSLVWTVWVSFNSLADEATSMTQTLPDTLAYTFQQTVNTITENPLQLIYLSAVTTALANYLQSIAQKEISAERASVFYALDPVYGAAFANILLGETLGSWGWIGASLIAVAAATNAVWDFSTPNVRSGSNTNTNKNA</sequence>
<keyword evidence="2" id="KW-1003">Cell membrane</keyword>
<accession>A0AAD8YIX6</accession>
<proteinExistence type="predicted"/>
<reference evidence="8" key="1">
    <citation type="submission" date="2023-06" db="EMBL/GenBank/DDBJ databases">
        <title>Survivors Of The Sea: Transcriptome response of Skeletonema marinoi to long-term dormancy.</title>
        <authorList>
            <person name="Pinder M.I.M."/>
            <person name="Kourtchenko O."/>
            <person name="Robertson E.K."/>
            <person name="Larsson T."/>
            <person name="Maumus F."/>
            <person name="Osuna-Cruz C.M."/>
            <person name="Vancaester E."/>
            <person name="Stenow R."/>
            <person name="Vandepoele K."/>
            <person name="Ploug H."/>
            <person name="Bruchert V."/>
            <person name="Godhe A."/>
            <person name="Topel M."/>
        </authorList>
    </citation>
    <scope>NUCLEOTIDE SEQUENCE</scope>
    <source>
        <strain evidence="8">R05AC</strain>
    </source>
</reference>
<gene>
    <name evidence="8" type="ORF">QTG54_001374</name>
</gene>
<feature type="transmembrane region" description="Helical" evidence="6">
    <location>
        <begin position="323"/>
        <end position="344"/>
    </location>
</feature>
<evidence type="ECO:0000256" key="3">
    <source>
        <dbReference type="ARBA" id="ARBA00022692"/>
    </source>
</evidence>
<evidence type="ECO:0000259" key="7">
    <source>
        <dbReference type="Pfam" id="PF00892"/>
    </source>
</evidence>
<comment type="subcellular location">
    <subcellularLocation>
        <location evidence="1">Cell membrane</location>
        <topology evidence="1">Multi-pass membrane protein</topology>
    </subcellularLocation>
</comment>
<feature type="transmembrane region" description="Helical" evidence="6">
    <location>
        <begin position="468"/>
        <end position="487"/>
    </location>
</feature>
<dbReference type="PANTHER" id="PTHR42920">
    <property type="entry name" value="OS03G0707200 PROTEIN-RELATED"/>
    <property type="match status" value="1"/>
</dbReference>
<evidence type="ECO:0000256" key="1">
    <source>
        <dbReference type="ARBA" id="ARBA00004651"/>
    </source>
</evidence>
<feature type="domain" description="EamA" evidence="7">
    <location>
        <begin position="243"/>
        <end position="316"/>
    </location>
</feature>
<dbReference type="InterPro" id="IPR000620">
    <property type="entry name" value="EamA_dom"/>
</dbReference>
<name>A0AAD8YIX6_9STRA</name>
<dbReference type="PANTHER" id="PTHR42920:SF5">
    <property type="entry name" value="EAMA DOMAIN-CONTAINING PROTEIN"/>
    <property type="match status" value="1"/>
</dbReference>
<feature type="transmembrane region" description="Helical" evidence="6">
    <location>
        <begin position="364"/>
        <end position="384"/>
    </location>
</feature>
<dbReference type="AlphaFoldDB" id="A0AAD8YIX6"/>
<dbReference type="EMBL" id="JATAAI010000002">
    <property type="protein sequence ID" value="KAK1747411.1"/>
    <property type="molecule type" value="Genomic_DNA"/>
</dbReference>
<keyword evidence="9" id="KW-1185">Reference proteome</keyword>
<dbReference type="InterPro" id="IPR051258">
    <property type="entry name" value="Diverse_Substrate_Transporter"/>
</dbReference>
<organism evidence="8 9">
    <name type="scientific">Skeletonema marinoi</name>
    <dbReference type="NCBI Taxonomy" id="267567"/>
    <lineage>
        <taxon>Eukaryota</taxon>
        <taxon>Sar</taxon>
        <taxon>Stramenopiles</taxon>
        <taxon>Ochrophyta</taxon>
        <taxon>Bacillariophyta</taxon>
        <taxon>Coscinodiscophyceae</taxon>
        <taxon>Thalassiosirophycidae</taxon>
        <taxon>Thalassiosirales</taxon>
        <taxon>Skeletonemataceae</taxon>
        <taxon>Skeletonema</taxon>
        <taxon>Skeletonema marinoi-dohrnii complex</taxon>
    </lineage>
</organism>
<dbReference type="SUPFAM" id="SSF103481">
    <property type="entry name" value="Multidrug resistance efflux transporter EmrE"/>
    <property type="match status" value="2"/>
</dbReference>
<evidence type="ECO:0000313" key="9">
    <source>
        <dbReference type="Proteomes" id="UP001224775"/>
    </source>
</evidence>
<evidence type="ECO:0000256" key="2">
    <source>
        <dbReference type="ARBA" id="ARBA00022475"/>
    </source>
</evidence>
<keyword evidence="5 6" id="KW-0472">Membrane</keyword>
<dbReference type="Proteomes" id="UP001224775">
    <property type="component" value="Unassembled WGS sequence"/>
</dbReference>
<protein>
    <submittedName>
        <fullName evidence="8">Drug/metabolite transporter (DMT) family transporter</fullName>
    </submittedName>
</protein>
<evidence type="ECO:0000256" key="5">
    <source>
        <dbReference type="ARBA" id="ARBA00023136"/>
    </source>
</evidence>
<dbReference type="GO" id="GO:0005886">
    <property type="term" value="C:plasma membrane"/>
    <property type="evidence" value="ECO:0007669"/>
    <property type="project" value="UniProtKB-SubCell"/>
</dbReference>
<evidence type="ECO:0000256" key="4">
    <source>
        <dbReference type="ARBA" id="ARBA00022989"/>
    </source>
</evidence>
<keyword evidence="4 6" id="KW-1133">Transmembrane helix</keyword>
<feature type="transmembrane region" description="Helical" evidence="6">
    <location>
        <begin position="276"/>
        <end position="293"/>
    </location>
</feature>
<feature type="transmembrane region" description="Helical" evidence="6">
    <location>
        <begin position="300"/>
        <end position="317"/>
    </location>
</feature>